<organism evidence="1 2">
    <name type="scientific">Gymnopus androsaceus JB14</name>
    <dbReference type="NCBI Taxonomy" id="1447944"/>
    <lineage>
        <taxon>Eukaryota</taxon>
        <taxon>Fungi</taxon>
        <taxon>Dikarya</taxon>
        <taxon>Basidiomycota</taxon>
        <taxon>Agaricomycotina</taxon>
        <taxon>Agaricomycetes</taxon>
        <taxon>Agaricomycetidae</taxon>
        <taxon>Agaricales</taxon>
        <taxon>Marasmiineae</taxon>
        <taxon>Omphalotaceae</taxon>
        <taxon>Gymnopus</taxon>
    </lineage>
</organism>
<keyword evidence="2" id="KW-1185">Reference proteome</keyword>
<dbReference type="AlphaFoldDB" id="A0A6A4I3F9"/>
<sequence length="119" mass="13040">MLEVQLERQAVFVLEIRPSSSLQLILARQEADDLIRRRLADLVSAVYAPRASNPGLLSVGEALVSQVLGSALLSYILLLSYDIYCVESSGVSTLSDLSNSQRCFVFHVTRPPVPSSSFQ</sequence>
<evidence type="ECO:0000313" key="1">
    <source>
        <dbReference type="EMBL" id="KAE9403414.1"/>
    </source>
</evidence>
<gene>
    <name evidence="1" type="ORF">BT96DRAFT_990274</name>
</gene>
<dbReference type="EMBL" id="ML769425">
    <property type="protein sequence ID" value="KAE9403414.1"/>
    <property type="molecule type" value="Genomic_DNA"/>
</dbReference>
<protein>
    <submittedName>
        <fullName evidence="1">Uncharacterized protein</fullName>
    </submittedName>
</protein>
<name>A0A6A4I3F9_9AGAR</name>
<evidence type="ECO:0000313" key="2">
    <source>
        <dbReference type="Proteomes" id="UP000799118"/>
    </source>
</evidence>
<proteinExistence type="predicted"/>
<reference evidence="1" key="1">
    <citation type="journal article" date="2019" name="Environ. Microbiol.">
        <title>Fungal ecological strategies reflected in gene transcription - a case study of two litter decomposers.</title>
        <authorList>
            <person name="Barbi F."/>
            <person name="Kohler A."/>
            <person name="Barry K."/>
            <person name="Baskaran P."/>
            <person name="Daum C."/>
            <person name="Fauchery L."/>
            <person name="Ihrmark K."/>
            <person name="Kuo A."/>
            <person name="LaButti K."/>
            <person name="Lipzen A."/>
            <person name="Morin E."/>
            <person name="Grigoriev I.V."/>
            <person name="Henrissat B."/>
            <person name="Lindahl B."/>
            <person name="Martin F."/>
        </authorList>
    </citation>
    <scope>NUCLEOTIDE SEQUENCE</scope>
    <source>
        <strain evidence="1">JB14</strain>
    </source>
</reference>
<dbReference type="Proteomes" id="UP000799118">
    <property type="component" value="Unassembled WGS sequence"/>
</dbReference>
<accession>A0A6A4I3F9</accession>